<evidence type="ECO:0000313" key="6">
    <source>
        <dbReference type="EMBL" id="KAI5065154.1"/>
    </source>
</evidence>
<dbReference type="GO" id="GO:0071555">
    <property type="term" value="P:cell wall organization"/>
    <property type="evidence" value="ECO:0007669"/>
    <property type="project" value="UniProtKB-KW"/>
</dbReference>
<evidence type="ECO:0000313" key="7">
    <source>
        <dbReference type="Proteomes" id="UP000886520"/>
    </source>
</evidence>
<keyword evidence="5" id="KW-0732">Signal</keyword>
<keyword evidence="5" id="KW-0961">Cell wall biogenesis/degradation</keyword>
<evidence type="ECO:0000256" key="4">
    <source>
        <dbReference type="ARBA" id="ARBA00022512"/>
    </source>
</evidence>
<evidence type="ECO:0000256" key="2">
    <source>
        <dbReference type="ARBA" id="ARBA00004191"/>
    </source>
</evidence>
<comment type="subcellular location">
    <subcellularLocation>
        <location evidence="2 5">Secreted</location>
        <location evidence="2 5">Cell wall</location>
    </subcellularLocation>
</comment>
<dbReference type="InterPro" id="IPR004963">
    <property type="entry name" value="PAE/NOTUM"/>
</dbReference>
<feature type="chain" id="PRO_5039754861" description="Pectin acetylesterase" evidence="5">
    <location>
        <begin position="31"/>
        <end position="393"/>
    </location>
</feature>
<evidence type="ECO:0000256" key="5">
    <source>
        <dbReference type="RuleBase" id="RU363114"/>
    </source>
</evidence>
<comment type="similarity">
    <text evidence="3 5">Belongs to the pectinacetylesterase family.</text>
</comment>
<dbReference type="EMBL" id="JABFUD020000019">
    <property type="protein sequence ID" value="KAI5065154.1"/>
    <property type="molecule type" value="Genomic_DNA"/>
</dbReference>
<keyword evidence="7" id="KW-1185">Reference proteome</keyword>
<dbReference type="PANTHER" id="PTHR21562">
    <property type="entry name" value="NOTUM-RELATED"/>
    <property type="match status" value="1"/>
</dbReference>
<comment type="function">
    <text evidence="1 5">Hydrolyzes acetyl esters in homogalacturonan regions of pectin. In type I primary cell wall, galacturonic acid residues of pectin can be acetylated at the O-2 and O-3 positions. Decreasing the degree of acetylation of pectin gels in vitro alters their physical properties.</text>
</comment>
<keyword evidence="5" id="KW-0964">Secreted</keyword>
<dbReference type="GO" id="GO:0016787">
    <property type="term" value="F:hydrolase activity"/>
    <property type="evidence" value="ECO:0007669"/>
    <property type="project" value="UniProtKB-KW"/>
</dbReference>
<feature type="signal peptide" evidence="5">
    <location>
        <begin position="1"/>
        <end position="30"/>
    </location>
</feature>
<comment type="caution">
    <text evidence="6">The sequence shown here is derived from an EMBL/GenBank/DDBJ whole genome shotgun (WGS) entry which is preliminary data.</text>
</comment>
<dbReference type="Gene3D" id="3.40.50.1820">
    <property type="entry name" value="alpha/beta hydrolase"/>
    <property type="match status" value="1"/>
</dbReference>
<protein>
    <recommendedName>
        <fullName evidence="5">Pectin acetylesterase</fullName>
        <ecNumber evidence="5">3.1.1.-</ecNumber>
    </recommendedName>
</protein>
<dbReference type="Proteomes" id="UP000886520">
    <property type="component" value="Chromosome 19"/>
</dbReference>
<evidence type="ECO:0000256" key="1">
    <source>
        <dbReference type="ARBA" id="ARBA00003534"/>
    </source>
</evidence>
<accession>A0A9D4Z850</accession>
<dbReference type="PANTHER" id="PTHR21562:SF67">
    <property type="entry name" value="PECTIN ACETYLESTERASE"/>
    <property type="match status" value="1"/>
</dbReference>
<organism evidence="6 7">
    <name type="scientific">Adiantum capillus-veneris</name>
    <name type="common">Maidenhair fern</name>
    <dbReference type="NCBI Taxonomy" id="13818"/>
    <lineage>
        <taxon>Eukaryota</taxon>
        <taxon>Viridiplantae</taxon>
        <taxon>Streptophyta</taxon>
        <taxon>Embryophyta</taxon>
        <taxon>Tracheophyta</taxon>
        <taxon>Polypodiopsida</taxon>
        <taxon>Polypodiidae</taxon>
        <taxon>Polypodiales</taxon>
        <taxon>Pteridineae</taxon>
        <taxon>Pteridaceae</taxon>
        <taxon>Vittarioideae</taxon>
        <taxon>Adiantum</taxon>
    </lineage>
</organism>
<proteinExistence type="inferred from homology"/>
<keyword evidence="5" id="KW-0378">Hydrolase</keyword>
<gene>
    <name evidence="6" type="ORF">GOP47_0019849</name>
</gene>
<dbReference type="SUPFAM" id="SSF53474">
    <property type="entry name" value="alpha/beta-Hydrolases"/>
    <property type="match status" value="1"/>
</dbReference>
<dbReference type="Pfam" id="PF03283">
    <property type="entry name" value="PAE"/>
    <property type="match status" value="1"/>
</dbReference>
<reference evidence="6" key="1">
    <citation type="submission" date="2021-01" db="EMBL/GenBank/DDBJ databases">
        <title>Adiantum capillus-veneris genome.</title>
        <authorList>
            <person name="Fang Y."/>
            <person name="Liao Q."/>
        </authorList>
    </citation>
    <scope>NUCLEOTIDE SEQUENCE</scope>
    <source>
        <strain evidence="6">H3</strain>
        <tissue evidence="6">Leaf</tissue>
    </source>
</reference>
<keyword evidence="4 5" id="KW-0134">Cell wall</keyword>
<name>A0A9D4Z850_ADICA</name>
<sequence>MGMMRAANACCVSVVLVLIMLVLEERGSLGQPPLVYLSEPGDAVCLDGSPPAYSFDPGSGSGQNSWIVHLQGGGWCGSVDDCLQRSFTDLGSSKYMTPFAFGGFLSNSPSNNPDFYNWNRVYIRYCDGASFAGNAVYGMPVTSNNQASYLYFRGQKVWEAVVDDLLAKGLGYGDRAILSGDSAGGLGVILLCNRFQQKLSSTTDVKCVADGGFFMNIPNIAGVYAYQEFYQYVVTLHEITILPSQCTAQMSFAQCYFPEDSVAYIDVPIFILQSPYDSFQVKYILAPPSSYSDGSWDACTQDLSACSPSQLAVIQDQLSAKMLETLSPLVGSPGWGMYLVSCYYHTQLTNEALWNGVTTINGMNPAQAFRQWYFGGELMQAVDCPYPCNPTCI</sequence>
<dbReference type="InterPro" id="IPR029058">
    <property type="entry name" value="AB_hydrolase_fold"/>
</dbReference>
<evidence type="ECO:0000256" key="3">
    <source>
        <dbReference type="ARBA" id="ARBA00005784"/>
    </source>
</evidence>
<dbReference type="AlphaFoldDB" id="A0A9D4Z850"/>
<dbReference type="EC" id="3.1.1.-" evidence="5"/>
<dbReference type="OrthoDB" id="2015280at2759"/>